<sequence>MPKATSPRKTPRSPAKSPSKSKAAAPVATDGSTWRASRIRIHETINKTAAMKLYRLTAGDLAKLSFEIKAPDAGRPANHQPTHLYNEREVEKTAWRKYGGPEGFEAHLVKLKARHAERWPDCEFPTPNAYQALSAGPAMPVEGDEWTVTPGLAQIKKRMPEWMWAAYNAALDDIEMYGMEGPRGITYRAREAAMKAALTFVGEYPTRPDEVLPSSRSVVKLRAVLARAPAMGSDGEDMKSHFDGFTGDVTYFWSDDFTEELFEALITVIEKRGIEGWEHVRWEVYDKYRECLPGISYDIKEKRWTDDAIEWLCGRLHHHPRFLSTRRCEYTDAGRQYNRLLPRLPFGRHKL</sequence>
<dbReference type="AlphaFoldDB" id="A0A9P3LHR7"/>
<reference evidence="5 6" key="1">
    <citation type="submission" date="2021-08" db="EMBL/GenBank/DDBJ databases">
        <title>Draft Genome Sequence of Phanerochaete sordida strain YK-624.</title>
        <authorList>
            <person name="Mori T."/>
            <person name="Dohra H."/>
            <person name="Suzuki T."/>
            <person name="Kawagishi H."/>
            <person name="Hirai H."/>
        </authorList>
    </citation>
    <scope>NUCLEOTIDE SEQUENCE [LARGE SCALE GENOMIC DNA]</scope>
    <source>
        <strain evidence="5 6">YK-624</strain>
    </source>
</reference>
<evidence type="ECO:0000256" key="1">
    <source>
        <dbReference type="ARBA" id="ARBA00004123"/>
    </source>
</evidence>
<proteinExistence type="predicted"/>
<keyword evidence="3" id="KW-0539">Nucleus</keyword>
<keyword evidence="2" id="KW-0862">Zinc</keyword>
<accession>A0A9P3LHR7</accession>
<protein>
    <submittedName>
        <fullName evidence="5">Uncharacterized protein</fullName>
    </submittedName>
</protein>
<comment type="caution">
    <text evidence="5">The sequence shown here is derived from an EMBL/GenBank/DDBJ whole genome shotgun (WGS) entry which is preliminary data.</text>
</comment>
<evidence type="ECO:0000256" key="4">
    <source>
        <dbReference type="SAM" id="MobiDB-lite"/>
    </source>
</evidence>
<dbReference type="InterPro" id="IPR037129">
    <property type="entry name" value="XPA_sf"/>
</dbReference>
<dbReference type="SUPFAM" id="SSF46955">
    <property type="entry name" value="Putative DNA-binding domain"/>
    <property type="match status" value="1"/>
</dbReference>
<name>A0A9P3LHR7_9APHY</name>
<dbReference type="OrthoDB" id="3058642at2759"/>
<keyword evidence="6" id="KW-1185">Reference proteome</keyword>
<dbReference type="Gene3D" id="3.90.530.10">
    <property type="entry name" value="XPA C-terminal domain"/>
    <property type="match status" value="1"/>
</dbReference>
<evidence type="ECO:0000256" key="2">
    <source>
        <dbReference type="ARBA" id="ARBA00022833"/>
    </source>
</evidence>
<dbReference type="InterPro" id="IPR009061">
    <property type="entry name" value="DNA-bd_dom_put_sf"/>
</dbReference>
<gene>
    <name evidence="5" type="ORF">PsYK624_111050</name>
</gene>
<dbReference type="Proteomes" id="UP000703269">
    <property type="component" value="Unassembled WGS sequence"/>
</dbReference>
<evidence type="ECO:0000313" key="5">
    <source>
        <dbReference type="EMBL" id="GJE94929.1"/>
    </source>
</evidence>
<organism evidence="5 6">
    <name type="scientific">Phanerochaete sordida</name>
    <dbReference type="NCBI Taxonomy" id="48140"/>
    <lineage>
        <taxon>Eukaryota</taxon>
        <taxon>Fungi</taxon>
        <taxon>Dikarya</taxon>
        <taxon>Basidiomycota</taxon>
        <taxon>Agaricomycotina</taxon>
        <taxon>Agaricomycetes</taxon>
        <taxon>Polyporales</taxon>
        <taxon>Phanerochaetaceae</taxon>
        <taxon>Phanerochaete</taxon>
    </lineage>
</organism>
<feature type="compositionally biased region" description="Low complexity" evidence="4">
    <location>
        <begin position="12"/>
        <end position="29"/>
    </location>
</feature>
<dbReference type="GO" id="GO:0005634">
    <property type="term" value="C:nucleus"/>
    <property type="evidence" value="ECO:0007669"/>
    <property type="project" value="UniProtKB-SubCell"/>
</dbReference>
<comment type="subcellular location">
    <subcellularLocation>
        <location evidence="1">Nucleus</location>
    </subcellularLocation>
</comment>
<dbReference type="CDD" id="cd21075">
    <property type="entry name" value="DBD_XPA-like"/>
    <property type="match status" value="1"/>
</dbReference>
<dbReference type="EMBL" id="BPQB01000044">
    <property type="protein sequence ID" value="GJE94929.1"/>
    <property type="molecule type" value="Genomic_DNA"/>
</dbReference>
<evidence type="ECO:0000313" key="6">
    <source>
        <dbReference type="Proteomes" id="UP000703269"/>
    </source>
</evidence>
<evidence type="ECO:0000256" key="3">
    <source>
        <dbReference type="ARBA" id="ARBA00023242"/>
    </source>
</evidence>
<feature type="region of interest" description="Disordered" evidence="4">
    <location>
        <begin position="1"/>
        <end position="33"/>
    </location>
</feature>